<organism evidence="1 2">
    <name type="scientific">Leucogyrophana mollusca</name>
    <dbReference type="NCBI Taxonomy" id="85980"/>
    <lineage>
        <taxon>Eukaryota</taxon>
        <taxon>Fungi</taxon>
        <taxon>Dikarya</taxon>
        <taxon>Basidiomycota</taxon>
        <taxon>Agaricomycotina</taxon>
        <taxon>Agaricomycetes</taxon>
        <taxon>Agaricomycetidae</taxon>
        <taxon>Boletales</taxon>
        <taxon>Boletales incertae sedis</taxon>
        <taxon>Leucogyrophana</taxon>
    </lineage>
</organism>
<comment type="caution">
    <text evidence="1">The sequence shown here is derived from an EMBL/GenBank/DDBJ whole genome shotgun (WGS) entry which is preliminary data.</text>
</comment>
<sequence>MPLIVLPRLFPAISCSQHQLLLNALAGTSRKSANNVKLKNPFHGTLYLFGCSSPPDAHTLWLGCAGSQRRSSHIPCVVIFPERRQYEISFDASYASAFFACKMGNYCTSGAKRMAVPDSIRPPRSYRSRDPYTTHSITDHQPMTALCFFASPRE</sequence>
<protein>
    <submittedName>
        <fullName evidence="1">Uncharacterized protein</fullName>
    </submittedName>
</protein>
<proteinExistence type="predicted"/>
<gene>
    <name evidence="1" type="ORF">BV22DRAFT_123579</name>
</gene>
<dbReference type="Proteomes" id="UP000790709">
    <property type="component" value="Unassembled WGS sequence"/>
</dbReference>
<name>A0ACB8BVV3_9AGAM</name>
<evidence type="ECO:0000313" key="1">
    <source>
        <dbReference type="EMBL" id="KAH7929592.1"/>
    </source>
</evidence>
<reference evidence="1" key="1">
    <citation type="journal article" date="2021" name="New Phytol.">
        <title>Evolutionary innovations through gain and loss of genes in the ectomycorrhizal Boletales.</title>
        <authorList>
            <person name="Wu G."/>
            <person name="Miyauchi S."/>
            <person name="Morin E."/>
            <person name="Kuo A."/>
            <person name="Drula E."/>
            <person name="Varga T."/>
            <person name="Kohler A."/>
            <person name="Feng B."/>
            <person name="Cao Y."/>
            <person name="Lipzen A."/>
            <person name="Daum C."/>
            <person name="Hundley H."/>
            <person name="Pangilinan J."/>
            <person name="Johnson J."/>
            <person name="Barry K."/>
            <person name="LaButti K."/>
            <person name="Ng V."/>
            <person name="Ahrendt S."/>
            <person name="Min B."/>
            <person name="Choi I.G."/>
            <person name="Park H."/>
            <person name="Plett J.M."/>
            <person name="Magnuson J."/>
            <person name="Spatafora J.W."/>
            <person name="Nagy L.G."/>
            <person name="Henrissat B."/>
            <person name="Grigoriev I.V."/>
            <person name="Yang Z.L."/>
            <person name="Xu J."/>
            <person name="Martin F.M."/>
        </authorList>
    </citation>
    <scope>NUCLEOTIDE SEQUENCE</scope>
    <source>
        <strain evidence="1">KUC20120723A-06</strain>
    </source>
</reference>
<keyword evidence="2" id="KW-1185">Reference proteome</keyword>
<accession>A0ACB8BVV3</accession>
<dbReference type="EMBL" id="MU266340">
    <property type="protein sequence ID" value="KAH7929592.1"/>
    <property type="molecule type" value="Genomic_DNA"/>
</dbReference>
<evidence type="ECO:0000313" key="2">
    <source>
        <dbReference type="Proteomes" id="UP000790709"/>
    </source>
</evidence>